<name>A0A8J6GFI8_MICOH</name>
<organism evidence="1 2">
    <name type="scientific">Microtus ochrogaster</name>
    <name type="common">Prairie vole</name>
    <dbReference type="NCBI Taxonomy" id="79684"/>
    <lineage>
        <taxon>Eukaryota</taxon>
        <taxon>Metazoa</taxon>
        <taxon>Chordata</taxon>
        <taxon>Craniata</taxon>
        <taxon>Vertebrata</taxon>
        <taxon>Euteleostomi</taxon>
        <taxon>Mammalia</taxon>
        <taxon>Eutheria</taxon>
        <taxon>Euarchontoglires</taxon>
        <taxon>Glires</taxon>
        <taxon>Rodentia</taxon>
        <taxon>Myomorpha</taxon>
        <taxon>Muroidea</taxon>
        <taxon>Cricetidae</taxon>
        <taxon>Arvicolinae</taxon>
        <taxon>Microtus</taxon>
    </lineage>
</organism>
<accession>A0A8J6GFI8</accession>
<protein>
    <submittedName>
        <fullName evidence="1">Uncharacterized protein</fullName>
    </submittedName>
</protein>
<comment type="caution">
    <text evidence="1">The sequence shown here is derived from an EMBL/GenBank/DDBJ whole genome shotgun (WGS) entry which is preliminary data.</text>
</comment>
<reference evidence="1" key="1">
    <citation type="submission" date="2020-03" db="EMBL/GenBank/DDBJ databases">
        <title>Studies in the Genomics of Life Span.</title>
        <authorList>
            <person name="Glass D."/>
        </authorList>
    </citation>
    <scope>NUCLEOTIDE SEQUENCE</scope>
    <source>
        <strain evidence="1">LTLLF</strain>
        <tissue evidence="1">Muscle</tissue>
    </source>
</reference>
<evidence type="ECO:0000313" key="2">
    <source>
        <dbReference type="Proteomes" id="UP000710432"/>
    </source>
</evidence>
<evidence type="ECO:0000313" key="1">
    <source>
        <dbReference type="EMBL" id="KAH0509818.1"/>
    </source>
</evidence>
<sequence>MARGNILNFSHHQKFINDFSKHYVLPIQPITLRTCDKELAAVCTETTVCHGKQAWSRVSKSKIFICKWTAVNASDSSTISINKIYTLNHEILYDPMEGASFVPNWNTIFPKLSSAELPKALRRLRHHVCKQLDLHATNFLATKADIKEDHWINWT</sequence>
<proteinExistence type="predicted"/>
<dbReference type="AlphaFoldDB" id="A0A8J6GFI8"/>
<dbReference type="Proteomes" id="UP000710432">
    <property type="component" value="Unassembled WGS sequence"/>
</dbReference>
<dbReference type="EMBL" id="JAATJU010022700">
    <property type="protein sequence ID" value="KAH0509818.1"/>
    <property type="molecule type" value="Genomic_DNA"/>
</dbReference>
<gene>
    <name evidence="1" type="ORF">LTLLF_156720</name>
</gene>